<comment type="caution">
    <text evidence="7">The sequence shown here is derived from an EMBL/GenBank/DDBJ whole genome shotgun (WGS) entry which is preliminary data.</text>
</comment>
<dbReference type="AlphaFoldDB" id="A0A7V2SWG1"/>
<dbReference type="PROSITE" id="PS51918">
    <property type="entry name" value="RADICAL_SAM"/>
    <property type="match status" value="1"/>
</dbReference>
<dbReference type="GO" id="GO:0046872">
    <property type="term" value="F:metal ion binding"/>
    <property type="evidence" value="ECO:0007669"/>
    <property type="project" value="UniProtKB-KW"/>
</dbReference>
<evidence type="ECO:0000313" key="7">
    <source>
        <dbReference type="EMBL" id="HFC47241.1"/>
    </source>
</evidence>
<dbReference type="Gene3D" id="3.20.20.70">
    <property type="entry name" value="Aldolase class I"/>
    <property type="match status" value="1"/>
</dbReference>
<evidence type="ECO:0000256" key="3">
    <source>
        <dbReference type="ARBA" id="ARBA00022723"/>
    </source>
</evidence>
<comment type="cofactor">
    <cofactor evidence="1">
        <name>[4Fe-4S] cluster</name>
        <dbReference type="ChEBI" id="CHEBI:49883"/>
    </cofactor>
</comment>
<keyword evidence="2" id="KW-0949">S-adenosyl-L-methionine</keyword>
<evidence type="ECO:0000256" key="4">
    <source>
        <dbReference type="ARBA" id="ARBA00023004"/>
    </source>
</evidence>
<dbReference type="Proteomes" id="UP000885797">
    <property type="component" value="Unassembled WGS sequence"/>
</dbReference>
<dbReference type="GO" id="GO:0051536">
    <property type="term" value="F:iron-sulfur cluster binding"/>
    <property type="evidence" value="ECO:0007669"/>
    <property type="project" value="UniProtKB-KW"/>
</dbReference>
<keyword evidence="4" id="KW-0408">Iron</keyword>
<evidence type="ECO:0000256" key="2">
    <source>
        <dbReference type="ARBA" id="ARBA00022691"/>
    </source>
</evidence>
<name>A0A7V2SWG1_9BACT</name>
<dbReference type="InterPro" id="IPR058240">
    <property type="entry name" value="rSAM_sf"/>
</dbReference>
<evidence type="ECO:0000259" key="6">
    <source>
        <dbReference type="PROSITE" id="PS51918"/>
    </source>
</evidence>
<dbReference type="SFLD" id="SFLDG01067">
    <property type="entry name" value="SPASM/twitch_domain_containing"/>
    <property type="match status" value="1"/>
</dbReference>
<dbReference type="InterPro" id="IPR050377">
    <property type="entry name" value="Radical_SAM_PqqE_MftC-like"/>
</dbReference>
<gene>
    <name evidence="7" type="ORF">ENJ63_05090</name>
</gene>
<evidence type="ECO:0000256" key="5">
    <source>
        <dbReference type="ARBA" id="ARBA00023014"/>
    </source>
</evidence>
<feature type="non-terminal residue" evidence="7">
    <location>
        <position position="380"/>
    </location>
</feature>
<dbReference type="PANTHER" id="PTHR11228:SF7">
    <property type="entry name" value="PQQA PEPTIDE CYCLASE"/>
    <property type="match status" value="1"/>
</dbReference>
<dbReference type="InterPro" id="IPR007197">
    <property type="entry name" value="rSAM"/>
</dbReference>
<dbReference type="SUPFAM" id="SSF102114">
    <property type="entry name" value="Radical SAM enzymes"/>
    <property type="match status" value="1"/>
</dbReference>
<keyword evidence="5" id="KW-0411">Iron-sulfur</keyword>
<proteinExistence type="predicted"/>
<reference evidence="7" key="1">
    <citation type="journal article" date="2020" name="mSystems">
        <title>Genome- and Community-Level Interaction Insights into Carbon Utilization and Element Cycling Functions of Hydrothermarchaeota in Hydrothermal Sediment.</title>
        <authorList>
            <person name="Zhou Z."/>
            <person name="Liu Y."/>
            <person name="Xu W."/>
            <person name="Pan J."/>
            <person name="Luo Z.H."/>
            <person name="Li M."/>
        </authorList>
    </citation>
    <scope>NUCLEOTIDE SEQUENCE [LARGE SCALE GENOMIC DNA]</scope>
    <source>
        <strain evidence="7">HyVt-503</strain>
    </source>
</reference>
<sequence>MAKSIVTLPNPGTAISFSGGKMDELSHEIARGLDCVYLLPEVPFWFMVGPEGDRVLGRLKRLEKDGLMKLLMEECGMGAEEALLEVQHLFASITVPDLPPYRGRGQLEPVMIKELWFHLLDACNLACSHCLFSMERRQKRVLPLDTVSGVIRDALGQGLELVCLTGGEPLLYQDLIHLLKTCIDDYGLDVAILTNGILLDDLVGALPGHFRERLHFQVSIDGPEEIHDGIRGKGAFKKMAQGVSALLGRGFSVTASMTVNSMTIKGLLEALESIVHMGIKNMHLMWHFDEGSGRGMSPGHDHHLLRLFSRFLKRSDELGVEIDNLSALRSQLFSPPGTRFDLGNGGWESLTIGPDGAVWPTPARVDRRGFLSGRLGGDGA</sequence>
<dbReference type="SFLD" id="SFLDS00029">
    <property type="entry name" value="Radical_SAM"/>
    <property type="match status" value="1"/>
</dbReference>
<keyword evidence="3" id="KW-0479">Metal-binding</keyword>
<accession>A0A7V2SWG1</accession>
<organism evidence="7">
    <name type="scientific">Dissulfuribacter thermophilus</name>
    <dbReference type="NCBI Taxonomy" id="1156395"/>
    <lineage>
        <taxon>Bacteria</taxon>
        <taxon>Pseudomonadati</taxon>
        <taxon>Thermodesulfobacteriota</taxon>
        <taxon>Dissulfuribacteria</taxon>
        <taxon>Dissulfuribacterales</taxon>
        <taxon>Dissulfuribacteraceae</taxon>
        <taxon>Dissulfuribacter</taxon>
    </lineage>
</organism>
<dbReference type="EMBL" id="DRND01000405">
    <property type="protein sequence ID" value="HFC47241.1"/>
    <property type="molecule type" value="Genomic_DNA"/>
</dbReference>
<evidence type="ECO:0000256" key="1">
    <source>
        <dbReference type="ARBA" id="ARBA00001966"/>
    </source>
</evidence>
<dbReference type="Pfam" id="PF04055">
    <property type="entry name" value="Radical_SAM"/>
    <property type="match status" value="1"/>
</dbReference>
<dbReference type="PANTHER" id="PTHR11228">
    <property type="entry name" value="RADICAL SAM DOMAIN PROTEIN"/>
    <property type="match status" value="1"/>
</dbReference>
<protein>
    <submittedName>
        <fullName evidence="7">Radical SAM protein</fullName>
    </submittedName>
</protein>
<dbReference type="GO" id="GO:0003824">
    <property type="term" value="F:catalytic activity"/>
    <property type="evidence" value="ECO:0007669"/>
    <property type="project" value="InterPro"/>
</dbReference>
<feature type="domain" description="Radical SAM core" evidence="6">
    <location>
        <begin position="107"/>
        <end position="326"/>
    </location>
</feature>
<dbReference type="CDD" id="cd01335">
    <property type="entry name" value="Radical_SAM"/>
    <property type="match status" value="1"/>
</dbReference>
<dbReference type="InterPro" id="IPR013785">
    <property type="entry name" value="Aldolase_TIM"/>
</dbReference>